<comment type="similarity">
    <text evidence="2">Belongs to the enoyl-CoA hydratase/isomerase family.</text>
</comment>
<protein>
    <submittedName>
        <fullName evidence="6">ClpP/crotonase</fullName>
    </submittedName>
</protein>
<comment type="pathway">
    <text evidence="1">Lipid metabolism; fatty acid beta-oxidation.</text>
</comment>
<evidence type="ECO:0000256" key="1">
    <source>
        <dbReference type="ARBA" id="ARBA00005005"/>
    </source>
</evidence>
<keyword evidence="5" id="KW-0413">Isomerase</keyword>
<dbReference type="GO" id="GO:0006635">
    <property type="term" value="P:fatty acid beta-oxidation"/>
    <property type="evidence" value="ECO:0007669"/>
    <property type="project" value="UniProtKB-UniPathway"/>
</dbReference>
<evidence type="ECO:0000256" key="4">
    <source>
        <dbReference type="ARBA" id="ARBA00023098"/>
    </source>
</evidence>
<reference evidence="6 7" key="1">
    <citation type="submission" date="2019-03" db="EMBL/GenBank/DDBJ databases">
        <title>Sequencing 25 genomes of Wallemia mellicola.</title>
        <authorList>
            <person name="Gostincar C."/>
        </authorList>
    </citation>
    <scope>NUCLEOTIDE SEQUENCE [LARGE SCALE GENOMIC DNA]</scope>
    <source>
        <strain evidence="6 7">EXF-757</strain>
    </source>
</reference>
<dbReference type="FunFam" id="1.10.12.10:FF:000004">
    <property type="entry name" value="Delta3,5-delta2,4-dienoyl-CoA isomerase"/>
    <property type="match status" value="1"/>
</dbReference>
<keyword evidence="3" id="KW-0276">Fatty acid metabolism</keyword>
<dbReference type="PANTHER" id="PTHR43149">
    <property type="entry name" value="ENOYL-COA HYDRATASE"/>
    <property type="match status" value="1"/>
</dbReference>
<evidence type="ECO:0000256" key="5">
    <source>
        <dbReference type="ARBA" id="ARBA00023235"/>
    </source>
</evidence>
<dbReference type="Pfam" id="PF00378">
    <property type="entry name" value="ECH_1"/>
    <property type="match status" value="1"/>
</dbReference>
<name>A0A4T0TK23_9BASI</name>
<dbReference type="InterPro" id="IPR045002">
    <property type="entry name" value="Ech1-like"/>
</dbReference>
<proteinExistence type="inferred from homology"/>
<dbReference type="InterPro" id="IPR029045">
    <property type="entry name" value="ClpP/crotonase-like_dom_sf"/>
</dbReference>
<keyword evidence="4" id="KW-0443">Lipid metabolism</keyword>
<dbReference type="InterPro" id="IPR001753">
    <property type="entry name" value="Enoyl-CoA_hydra/iso"/>
</dbReference>
<dbReference type="Proteomes" id="UP000310708">
    <property type="component" value="Unassembled WGS sequence"/>
</dbReference>
<dbReference type="UniPathway" id="UPA00659"/>
<evidence type="ECO:0000313" key="6">
    <source>
        <dbReference type="EMBL" id="TIC65235.1"/>
    </source>
</evidence>
<accession>A0A4T0TK23</accession>
<dbReference type="Gene3D" id="1.10.12.10">
    <property type="entry name" value="Lyase 2-enoyl-coa Hydratase, Chain A, domain 2"/>
    <property type="match status" value="1"/>
</dbReference>
<dbReference type="Gene3D" id="3.90.226.10">
    <property type="entry name" value="2-enoyl-CoA Hydratase, Chain A, domain 1"/>
    <property type="match status" value="1"/>
</dbReference>
<evidence type="ECO:0000256" key="3">
    <source>
        <dbReference type="ARBA" id="ARBA00022832"/>
    </source>
</evidence>
<sequence>MDNFKLNRNQSVLTICFNSSFDRPVNRGLMHSISQCGRHSAIVCAICQLIQQANDLVFKSVNNDTQIRAVILIGNGKAFSSGLDMNDAGALLNTTGEVVQTTARLRQHIVDFQDAITAIETCAVPVIAALHGLVLGLGIDIASACDIRYAACSTRFSIKEIDLGLAETADIGTLQRFPRAIGNDALARELVYTGRQFNANEALQMGFLAGISCTSSRETVLNMSMGTALAIASKSPVAVQSTKKILLNARDNSVADSLAFTATHNSVALQSGDVKEALSAHLEKRKPVFRDSRM</sequence>
<dbReference type="GO" id="GO:0005739">
    <property type="term" value="C:mitochondrion"/>
    <property type="evidence" value="ECO:0007669"/>
    <property type="project" value="TreeGrafter"/>
</dbReference>
<organism evidence="6 7">
    <name type="scientific">Wallemia mellicola</name>
    <dbReference type="NCBI Taxonomy" id="1708541"/>
    <lineage>
        <taxon>Eukaryota</taxon>
        <taxon>Fungi</taxon>
        <taxon>Dikarya</taxon>
        <taxon>Basidiomycota</taxon>
        <taxon>Wallemiomycotina</taxon>
        <taxon>Wallemiomycetes</taxon>
        <taxon>Wallemiales</taxon>
        <taxon>Wallemiaceae</taxon>
        <taxon>Wallemia</taxon>
    </lineage>
</organism>
<evidence type="ECO:0000256" key="2">
    <source>
        <dbReference type="ARBA" id="ARBA00005254"/>
    </source>
</evidence>
<dbReference type="CDD" id="cd06558">
    <property type="entry name" value="crotonase-like"/>
    <property type="match status" value="1"/>
</dbReference>
<dbReference type="SUPFAM" id="SSF52096">
    <property type="entry name" value="ClpP/crotonase"/>
    <property type="match status" value="1"/>
</dbReference>
<dbReference type="GO" id="GO:0051750">
    <property type="term" value="F:delta(3,5)-delta(2,4)-dienoyl-CoA isomerase activity"/>
    <property type="evidence" value="ECO:0007669"/>
    <property type="project" value="TreeGrafter"/>
</dbReference>
<dbReference type="EMBL" id="SPRX01000025">
    <property type="protein sequence ID" value="TIC65235.1"/>
    <property type="molecule type" value="Genomic_DNA"/>
</dbReference>
<gene>
    <name evidence="6" type="ORF">E3Q01_02290</name>
</gene>
<dbReference type="PANTHER" id="PTHR43149:SF1">
    <property type="entry name" value="DELTA(3,5)-DELTA(2,4)-DIENOYL-COA ISOMERASE, MITOCHONDRIAL"/>
    <property type="match status" value="1"/>
</dbReference>
<dbReference type="AlphaFoldDB" id="A0A4T0TK23"/>
<comment type="caution">
    <text evidence="6">The sequence shown here is derived from an EMBL/GenBank/DDBJ whole genome shotgun (WGS) entry which is preliminary data.</text>
</comment>
<dbReference type="InterPro" id="IPR014748">
    <property type="entry name" value="Enoyl-CoA_hydra_C"/>
</dbReference>
<evidence type="ECO:0000313" key="7">
    <source>
        <dbReference type="Proteomes" id="UP000310708"/>
    </source>
</evidence>